<keyword evidence="4 7" id="KW-0812">Transmembrane</keyword>
<evidence type="ECO:0000256" key="4">
    <source>
        <dbReference type="ARBA" id="ARBA00022692"/>
    </source>
</evidence>
<feature type="transmembrane region" description="Helical" evidence="7">
    <location>
        <begin position="44"/>
        <end position="65"/>
    </location>
</feature>
<name>A0A1S2MAZ6_9BACI</name>
<proteinExistence type="inferred from homology"/>
<protein>
    <submittedName>
        <fullName evidence="9">Polyprenyl glycosylphosphotransferase</fullName>
    </submittedName>
</protein>
<keyword evidence="10" id="KW-1185">Reference proteome</keyword>
<gene>
    <name evidence="9" type="ORF">BKP45_03335</name>
</gene>
<comment type="caution">
    <text evidence="9">The sequence shown here is derived from an EMBL/GenBank/DDBJ whole genome shotgun (WGS) entry which is preliminary data.</text>
</comment>
<dbReference type="PANTHER" id="PTHR30576:SF0">
    <property type="entry name" value="UNDECAPRENYL-PHOSPHATE N-ACETYLGALACTOSAMINYL 1-PHOSPHATE TRANSFERASE-RELATED"/>
    <property type="match status" value="1"/>
</dbReference>
<feature type="transmembrane region" description="Helical" evidence="7">
    <location>
        <begin position="257"/>
        <end position="278"/>
    </location>
</feature>
<keyword evidence="5 7" id="KW-1133">Transmembrane helix</keyword>
<dbReference type="InterPro" id="IPR003362">
    <property type="entry name" value="Bact_transf"/>
</dbReference>
<evidence type="ECO:0000256" key="7">
    <source>
        <dbReference type="SAM" id="Phobius"/>
    </source>
</evidence>
<feature type="transmembrane region" description="Helical" evidence="7">
    <location>
        <begin position="12"/>
        <end position="32"/>
    </location>
</feature>
<feature type="domain" description="Bacterial sugar transferase" evidence="8">
    <location>
        <begin position="252"/>
        <end position="433"/>
    </location>
</feature>
<dbReference type="AlphaFoldDB" id="A0A1S2MAZ6"/>
<dbReference type="STRING" id="472963.BKP45_03335"/>
<evidence type="ECO:0000259" key="8">
    <source>
        <dbReference type="Pfam" id="PF02397"/>
    </source>
</evidence>
<evidence type="ECO:0000256" key="6">
    <source>
        <dbReference type="ARBA" id="ARBA00023136"/>
    </source>
</evidence>
<dbReference type="GO" id="GO:0016780">
    <property type="term" value="F:phosphotransferase activity, for other substituted phosphate groups"/>
    <property type="evidence" value="ECO:0007669"/>
    <property type="project" value="TreeGrafter"/>
</dbReference>
<dbReference type="Proteomes" id="UP000180057">
    <property type="component" value="Unassembled WGS sequence"/>
</dbReference>
<dbReference type="RefSeq" id="WP_071388330.1">
    <property type="nucleotide sequence ID" value="NZ_MLQS01000001.1"/>
</dbReference>
<dbReference type="NCBIfam" id="TIGR03025">
    <property type="entry name" value="EPS_sugtrans"/>
    <property type="match status" value="1"/>
</dbReference>
<dbReference type="GO" id="GO:0016020">
    <property type="term" value="C:membrane"/>
    <property type="evidence" value="ECO:0007669"/>
    <property type="project" value="UniProtKB-SubCell"/>
</dbReference>
<feature type="transmembrane region" description="Helical" evidence="7">
    <location>
        <begin position="77"/>
        <end position="99"/>
    </location>
</feature>
<reference evidence="9 10" key="1">
    <citation type="submission" date="2016-10" db="EMBL/GenBank/DDBJ databases">
        <title>Draft genome sequences of four alkaliphilic bacteria belonging to the Anaerobacillus genus.</title>
        <authorList>
            <person name="Bassil N.M."/>
            <person name="Lloyd J.R."/>
        </authorList>
    </citation>
    <scope>NUCLEOTIDE SEQUENCE [LARGE SCALE GENOMIC DNA]</scope>
    <source>
        <strain evidence="9 10">DSM 22531</strain>
    </source>
</reference>
<sequence length="459" mass="52730">MPSISELRNHKFIIILGDLLCILAAYIGAFYVRYNGFPQRNWESFISLLPWILLIGLFFISIYELYSLDHKNTLWDVSVKIVISVIFMAFLTMAASYLFREFAMPRSIVLIGSVFTVILMLIFKGLYLKLTRGNAVGTVLIVGDDEHTQRAMLKLKHPMLKGTRVKHIQPTTPIEKIDELLQQVDYVLLCPKIGKQKKSLIIYHAMERNKMVYVIPSLYELLLQRATVAPLDDTMVMSVKPFGLTFDQVVIKRMFDFVSSALIIVAISPVLFITALIVKLEDPKGRVLYTQERLGKNNQPFTIYKFRSMIEGAEKLTGPTLATENDPRITKVGKFMRATRLDELPQLFNVLKGDMSLVGPRPEREFFIKKLSKEYYHYGYRNTVQPGITGYAQIMGKYTTEVDDKLRFDLYYIRNYTFWLDIVILLKTFIVLFDKTKAEGTETKKEVAATEEKKAGATL</sequence>
<dbReference type="PANTHER" id="PTHR30576">
    <property type="entry name" value="COLANIC BIOSYNTHESIS UDP-GLUCOSE LIPID CARRIER TRANSFERASE"/>
    <property type="match status" value="1"/>
</dbReference>
<evidence type="ECO:0000256" key="2">
    <source>
        <dbReference type="ARBA" id="ARBA00006464"/>
    </source>
</evidence>
<evidence type="ECO:0000313" key="10">
    <source>
        <dbReference type="Proteomes" id="UP000180057"/>
    </source>
</evidence>
<dbReference type="OrthoDB" id="9808602at2"/>
<comment type="subcellular location">
    <subcellularLocation>
        <location evidence="1">Membrane</location>
        <topology evidence="1">Multi-pass membrane protein</topology>
    </subcellularLocation>
</comment>
<evidence type="ECO:0000256" key="5">
    <source>
        <dbReference type="ARBA" id="ARBA00022989"/>
    </source>
</evidence>
<comment type="similarity">
    <text evidence="2">Belongs to the bacterial sugar transferase family.</text>
</comment>
<accession>A0A1S2MAZ6</accession>
<organism evidence="9 10">
    <name type="scientific">Anaerobacillus alkalidiazotrophicus</name>
    <dbReference type="NCBI Taxonomy" id="472963"/>
    <lineage>
        <taxon>Bacteria</taxon>
        <taxon>Bacillati</taxon>
        <taxon>Bacillota</taxon>
        <taxon>Bacilli</taxon>
        <taxon>Bacillales</taxon>
        <taxon>Bacillaceae</taxon>
        <taxon>Anaerobacillus</taxon>
    </lineage>
</organism>
<keyword evidence="6 7" id="KW-0472">Membrane</keyword>
<evidence type="ECO:0000313" key="9">
    <source>
        <dbReference type="EMBL" id="OIJ21744.1"/>
    </source>
</evidence>
<dbReference type="EMBL" id="MLQS01000001">
    <property type="protein sequence ID" value="OIJ21744.1"/>
    <property type="molecule type" value="Genomic_DNA"/>
</dbReference>
<keyword evidence="3 9" id="KW-0808">Transferase</keyword>
<evidence type="ECO:0000256" key="3">
    <source>
        <dbReference type="ARBA" id="ARBA00022679"/>
    </source>
</evidence>
<dbReference type="Pfam" id="PF02397">
    <property type="entry name" value="Bac_transf"/>
    <property type="match status" value="1"/>
</dbReference>
<evidence type="ECO:0000256" key="1">
    <source>
        <dbReference type="ARBA" id="ARBA00004141"/>
    </source>
</evidence>
<feature type="transmembrane region" description="Helical" evidence="7">
    <location>
        <begin position="105"/>
        <end position="123"/>
    </location>
</feature>
<dbReference type="InterPro" id="IPR017475">
    <property type="entry name" value="EPS_sugar_tfrase"/>
</dbReference>